<dbReference type="Proteomes" id="UP000682733">
    <property type="component" value="Unassembled WGS sequence"/>
</dbReference>
<evidence type="ECO:0000313" key="5">
    <source>
        <dbReference type="EMBL" id="CAF4156162.1"/>
    </source>
</evidence>
<protein>
    <submittedName>
        <fullName evidence="2">Uncharacterized protein</fullName>
    </submittedName>
</protein>
<evidence type="ECO:0000313" key="6">
    <source>
        <dbReference type="Proteomes" id="UP000663829"/>
    </source>
</evidence>
<evidence type="ECO:0000313" key="3">
    <source>
        <dbReference type="EMBL" id="CAF1345178.1"/>
    </source>
</evidence>
<name>A0A814T016_9BILA</name>
<evidence type="ECO:0000313" key="4">
    <source>
        <dbReference type="EMBL" id="CAF3918393.1"/>
    </source>
</evidence>
<proteinExistence type="predicted"/>
<dbReference type="Proteomes" id="UP000677228">
    <property type="component" value="Unassembled WGS sequence"/>
</dbReference>
<dbReference type="Proteomes" id="UP000663829">
    <property type="component" value="Unassembled WGS sequence"/>
</dbReference>
<accession>A0A814T016</accession>
<dbReference type="Proteomes" id="UP000681722">
    <property type="component" value="Unassembled WGS sequence"/>
</dbReference>
<dbReference type="EMBL" id="CAJOBC010007012">
    <property type="protein sequence ID" value="CAF3918393.1"/>
    <property type="molecule type" value="Genomic_DNA"/>
</dbReference>
<sequence length="256" mass="30107">MAEHQNCDIKCHHCEGNHIATDYKCSLIDKVRRRLIEQLRKHPEKLPPDFQLFIPSEYRNNKYDSRIMHNDEVCDQPNYYYQQVQSFSTSDQSTWPIRSNTTIFNTTDNSNLNESTKNLSREMNEANERHEVEMRRIEKKYQSSMFNINTVCLIMQQAQQTQQTMILGMNTAVNQTMYGTCKKASEQFQTMALKLKIQLNVNDFDDIISSLKLQIDYIDEMHSEFCKHLEDLHNISRLQGGALNKAMDVSFNHIHE</sequence>
<gene>
    <name evidence="2" type="ORF">GPM918_LOCUS21377</name>
    <name evidence="3" type="ORF">OVA965_LOCUS30531</name>
    <name evidence="4" type="ORF">SRO942_LOCUS21376</name>
    <name evidence="5" type="ORF">TMI583_LOCUS31337</name>
</gene>
<keyword evidence="6" id="KW-1185">Reference proteome</keyword>
<keyword evidence="1" id="KW-0175">Coiled coil</keyword>
<evidence type="ECO:0000313" key="2">
    <source>
        <dbReference type="EMBL" id="CAF1154909.1"/>
    </source>
</evidence>
<dbReference type="AlphaFoldDB" id="A0A814T016"/>
<organism evidence="2 6">
    <name type="scientific">Didymodactylos carnosus</name>
    <dbReference type="NCBI Taxonomy" id="1234261"/>
    <lineage>
        <taxon>Eukaryota</taxon>
        <taxon>Metazoa</taxon>
        <taxon>Spiralia</taxon>
        <taxon>Gnathifera</taxon>
        <taxon>Rotifera</taxon>
        <taxon>Eurotatoria</taxon>
        <taxon>Bdelloidea</taxon>
        <taxon>Philodinida</taxon>
        <taxon>Philodinidae</taxon>
        <taxon>Didymodactylos</taxon>
    </lineage>
</organism>
<comment type="caution">
    <text evidence="2">The sequence shown here is derived from an EMBL/GenBank/DDBJ whole genome shotgun (WGS) entry which is preliminary data.</text>
</comment>
<dbReference type="EMBL" id="CAJNOK010022255">
    <property type="protein sequence ID" value="CAF1345178.1"/>
    <property type="molecule type" value="Genomic_DNA"/>
</dbReference>
<feature type="coiled-coil region" evidence="1">
    <location>
        <begin position="109"/>
        <end position="140"/>
    </location>
</feature>
<dbReference type="EMBL" id="CAJOBA010043888">
    <property type="protein sequence ID" value="CAF4156162.1"/>
    <property type="molecule type" value="Genomic_DNA"/>
</dbReference>
<reference evidence="2" key="1">
    <citation type="submission" date="2021-02" db="EMBL/GenBank/DDBJ databases">
        <authorList>
            <person name="Nowell W R."/>
        </authorList>
    </citation>
    <scope>NUCLEOTIDE SEQUENCE</scope>
</reference>
<dbReference type="EMBL" id="CAJNOQ010007011">
    <property type="protein sequence ID" value="CAF1154909.1"/>
    <property type="molecule type" value="Genomic_DNA"/>
</dbReference>
<evidence type="ECO:0000256" key="1">
    <source>
        <dbReference type="SAM" id="Coils"/>
    </source>
</evidence>